<dbReference type="OrthoDB" id="6356376at2"/>
<reference evidence="1 2" key="1">
    <citation type="submission" date="2019-03" db="EMBL/GenBank/DDBJ databases">
        <title>Genomic Encyclopedia of Type Strains, Phase IV (KMG-IV): sequencing the most valuable type-strain genomes for metagenomic binning, comparative biology and taxonomic classification.</title>
        <authorList>
            <person name="Goeker M."/>
        </authorList>
    </citation>
    <scope>NUCLEOTIDE SEQUENCE [LARGE SCALE GENOMIC DNA]</scope>
    <source>
        <strain evidence="1 2">DSM 25488</strain>
    </source>
</reference>
<sequence>MTNQLNNVIRQMLIQIFRPLVRIMLRMNVPFNEVSEVLKWTYVDVADTHFGINGKKPTKSRISVITGLARAQVDKQMKLDLFEAENSQYNWNRGVRVLTGWVEDKDYVDQYGKPKIIPIESDQSPDFKTLVERYSGGTTYRSILDDLLQSDSVVVKDGRVELLKPFYLTVNDPNDLQKINFLGVSTQYLIETIDHNIDPNRPNPRFQRIVFHEHLPQSLINIAESYVREKSQKLANEVDEYLEHLIQHSNHTEHEKLIPYVGLGLYFYKAGDE</sequence>
<comment type="caution">
    <text evidence="1">The sequence shown here is derived from an EMBL/GenBank/DDBJ whole genome shotgun (WGS) entry which is preliminary data.</text>
</comment>
<dbReference type="Pfam" id="PF20112">
    <property type="entry name" value="DUF6502"/>
    <property type="match status" value="1"/>
</dbReference>
<gene>
    <name evidence="1" type="ORF">C8D91_0443</name>
</gene>
<dbReference type="Proteomes" id="UP000295724">
    <property type="component" value="Unassembled WGS sequence"/>
</dbReference>
<organism evidence="1 2">
    <name type="scientific">Marinicella litoralis</name>
    <dbReference type="NCBI Taxonomy" id="644220"/>
    <lineage>
        <taxon>Bacteria</taxon>
        <taxon>Pseudomonadati</taxon>
        <taxon>Pseudomonadota</taxon>
        <taxon>Gammaproteobacteria</taxon>
        <taxon>Lysobacterales</taxon>
        <taxon>Marinicellaceae</taxon>
        <taxon>Marinicella</taxon>
    </lineage>
</organism>
<dbReference type="RefSeq" id="WP_099017790.1">
    <property type="nucleotide sequence ID" value="NZ_NIHB01000001.1"/>
</dbReference>
<name>A0A4R6XYI2_9GAMM</name>
<dbReference type="EMBL" id="SNZB01000001">
    <property type="protein sequence ID" value="TDR23580.1"/>
    <property type="molecule type" value="Genomic_DNA"/>
</dbReference>
<dbReference type="InterPro" id="IPR045445">
    <property type="entry name" value="DUF6502"/>
</dbReference>
<dbReference type="AlphaFoldDB" id="A0A4R6XYI2"/>
<protein>
    <submittedName>
        <fullName evidence="1">Uncharacterized protein</fullName>
    </submittedName>
</protein>
<evidence type="ECO:0000313" key="2">
    <source>
        <dbReference type="Proteomes" id="UP000295724"/>
    </source>
</evidence>
<accession>A0A4R6XYI2</accession>
<evidence type="ECO:0000313" key="1">
    <source>
        <dbReference type="EMBL" id="TDR23580.1"/>
    </source>
</evidence>
<proteinExistence type="predicted"/>
<keyword evidence="2" id="KW-1185">Reference proteome</keyword>